<name>A0A0F9DTX8_9ZZZZ</name>
<comment type="caution">
    <text evidence="1">The sequence shown here is derived from an EMBL/GenBank/DDBJ whole genome shotgun (WGS) entry which is preliminary data.</text>
</comment>
<dbReference type="EMBL" id="LAZR01040105">
    <property type="protein sequence ID" value="KKL15318.1"/>
    <property type="molecule type" value="Genomic_DNA"/>
</dbReference>
<dbReference type="AlphaFoldDB" id="A0A0F9DTX8"/>
<sequence length="268" mass="29935">MKKLLHIIAFAIPLFLVFIINHPKSSFAEVVVVHANEAWQQTDIILREHHTITWQVKKDDYWSFNTEIFPEGHNADGIPVPALESYALPGGDIGMLLGKIGDGRIISMGLSGSNYVGPDEGGNYLYLTINDDLIGKYGEGYKDNIGEILVTITQTKREMVKIAILFIKGCPGYTYTKKYIEEIIADEAIDAEISLIQIDNDEDARRLHFIGSPTVRVNGMDVEKGFSHTKDYGVRSRIYNVEGKPSGYPSKSMIRSAIKKAISILEKQ</sequence>
<evidence type="ECO:0000313" key="1">
    <source>
        <dbReference type="EMBL" id="KKL15318.1"/>
    </source>
</evidence>
<organism evidence="1">
    <name type="scientific">marine sediment metagenome</name>
    <dbReference type="NCBI Taxonomy" id="412755"/>
    <lineage>
        <taxon>unclassified sequences</taxon>
        <taxon>metagenomes</taxon>
        <taxon>ecological metagenomes</taxon>
    </lineage>
</organism>
<protein>
    <recommendedName>
        <fullName evidence="2">Thioredoxin-like fold domain-containing protein</fullName>
    </recommendedName>
</protein>
<dbReference type="Gene3D" id="2.60.120.430">
    <property type="entry name" value="Galactose-binding lectin"/>
    <property type="match status" value="1"/>
</dbReference>
<gene>
    <name evidence="1" type="ORF">LCGC14_2506800</name>
</gene>
<proteinExistence type="predicted"/>
<evidence type="ECO:0008006" key="2">
    <source>
        <dbReference type="Google" id="ProtNLM"/>
    </source>
</evidence>
<accession>A0A0F9DTX8</accession>
<reference evidence="1" key="1">
    <citation type="journal article" date="2015" name="Nature">
        <title>Complex archaea that bridge the gap between prokaryotes and eukaryotes.</title>
        <authorList>
            <person name="Spang A."/>
            <person name="Saw J.H."/>
            <person name="Jorgensen S.L."/>
            <person name="Zaremba-Niedzwiedzka K."/>
            <person name="Martijn J."/>
            <person name="Lind A.E."/>
            <person name="van Eijk R."/>
            <person name="Schleper C."/>
            <person name="Guy L."/>
            <person name="Ettema T.J."/>
        </authorList>
    </citation>
    <scope>NUCLEOTIDE SEQUENCE</scope>
</reference>